<dbReference type="InterPro" id="IPR034163">
    <property type="entry name" value="Aspergillopepsin-like_cat_dom"/>
</dbReference>
<protein>
    <recommendedName>
        <fullName evidence="6">Peptidase A1 domain-containing protein</fullName>
    </recommendedName>
</protein>
<dbReference type="EMBL" id="JAXOVC010000002">
    <property type="protein sequence ID" value="KAK4506051.1"/>
    <property type="molecule type" value="Genomic_DNA"/>
</dbReference>
<feature type="domain" description="Peptidase A1" evidence="6">
    <location>
        <begin position="114"/>
        <end position="425"/>
    </location>
</feature>
<dbReference type="InterPro" id="IPR001969">
    <property type="entry name" value="Aspartic_peptidase_AS"/>
</dbReference>
<evidence type="ECO:0000313" key="7">
    <source>
        <dbReference type="EMBL" id="KAK4506051.1"/>
    </source>
</evidence>
<dbReference type="PRINTS" id="PR00792">
    <property type="entry name" value="PEPSIN"/>
</dbReference>
<gene>
    <name evidence="7" type="ORF">PRZ48_004016</name>
</gene>
<reference evidence="7 8" key="1">
    <citation type="journal article" date="2023" name="G3 (Bethesda)">
        <title>A chromosome-level genome assembly of Zasmidium syzygii isolated from banana leaves.</title>
        <authorList>
            <person name="van Westerhoven A.C."/>
            <person name="Mehrabi R."/>
            <person name="Talebi R."/>
            <person name="Steentjes M.B.F."/>
            <person name="Corcolon B."/>
            <person name="Chong P.A."/>
            <person name="Kema G.H.J."/>
            <person name="Seidl M.F."/>
        </authorList>
    </citation>
    <scope>NUCLEOTIDE SEQUENCE [LARGE SCALE GENOMIC DNA]</scope>
    <source>
        <strain evidence="7 8">P124</strain>
    </source>
</reference>
<dbReference type="PROSITE" id="PS51767">
    <property type="entry name" value="PEPTIDASE_A1"/>
    <property type="match status" value="1"/>
</dbReference>
<keyword evidence="8" id="KW-1185">Reference proteome</keyword>
<dbReference type="InterPro" id="IPR033121">
    <property type="entry name" value="PEPTIDASE_A1"/>
</dbReference>
<dbReference type="InterPro" id="IPR001461">
    <property type="entry name" value="Aspartic_peptidase_A1"/>
</dbReference>
<proteinExistence type="inferred from homology"/>
<evidence type="ECO:0000256" key="4">
    <source>
        <dbReference type="ARBA" id="ARBA00022801"/>
    </source>
</evidence>
<name>A0ABR0EY07_ZASCE</name>
<comment type="similarity">
    <text evidence="1 5">Belongs to the peptidase A1 family.</text>
</comment>
<keyword evidence="4 5" id="KW-0378">Hydrolase</keyword>
<dbReference type="CDD" id="cd06097">
    <property type="entry name" value="Aspergillopepsin_like"/>
    <property type="match status" value="1"/>
</dbReference>
<dbReference type="SUPFAM" id="SSF50630">
    <property type="entry name" value="Acid proteases"/>
    <property type="match status" value="1"/>
</dbReference>
<evidence type="ECO:0000256" key="2">
    <source>
        <dbReference type="ARBA" id="ARBA00022670"/>
    </source>
</evidence>
<accession>A0ABR0EY07</accession>
<dbReference type="PANTHER" id="PTHR47966">
    <property type="entry name" value="BETA-SITE APP-CLEAVING ENZYME, ISOFORM A-RELATED"/>
    <property type="match status" value="1"/>
</dbReference>
<evidence type="ECO:0000256" key="3">
    <source>
        <dbReference type="ARBA" id="ARBA00022750"/>
    </source>
</evidence>
<dbReference type="Proteomes" id="UP001305779">
    <property type="component" value="Unassembled WGS sequence"/>
</dbReference>
<dbReference type="Pfam" id="PF00026">
    <property type="entry name" value="Asp"/>
    <property type="match status" value="1"/>
</dbReference>
<dbReference type="PANTHER" id="PTHR47966:SF2">
    <property type="entry name" value="ASPERGILLOPEPSIN-1-RELATED"/>
    <property type="match status" value="1"/>
</dbReference>
<dbReference type="Gene3D" id="2.40.70.10">
    <property type="entry name" value="Acid Proteases"/>
    <property type="match status" value="2"/>
</dbReference>
<evidence type="ECO:0000259" key="6">
    <source>
        <dbReference type="PROSITE" id="PS51767"/>
    </source>
</evidence>
<evidence type="ECO:0000256" key="5">
    <source>
        <dbReference type="RuleBase" id="RU000454"/>
    </source>
</evidence>
<dbReference type="InterPro" id="IPR021109">
    <property type="entry name" value="Peptidase_aspartic_dom_sf"/>
</dbReference>
<evidence type="ECO:0000313" key="8">
    <source>
        <dbReference type="Proteomes" id="UP001305779"/>
    </source>
</evidence>
<keyword evidence="2 5" id="KW-0645">Protease</keyword>
<comment type="caution">
    <text evidence="7">The sequence shown here is derived from an EMBL/GenBank/DDBJ whole genome shotgun (WGS) entry which is preliminary data.</text>
</comment>
<sequence length="427" mass="44715">MASIVQYLGCIARLYYEDGSSFIMHFIYASTALLATATLSIAAPAADVVGRKTFQVAQVAHGTVRKNGPIQMLKTYEKYAKVGAQAPPSVVQAARAAQQSGSVAANPEENDQAYLCPVNVGGTTLNLDFDTGSADLWVFSSLMTKSEQAGHSIYKPSSSAKKLQGASWNISYGDGSGASGSVYADKVVVGGVTATSQAVEAATSVSAQFTQDQDNDGLLGLAFSSINTVQPQQQTTFFDTVKSSLAKKLFTVDLKAGQAGTYDFGYIDSSKYTGSISYVPVDDSQGFWGFTAGGYSVGSGNSTTSSGNIGSAIADTGTTLLYLPTSVASAYYKKVRGAKIDNQQGGYVFPCSSSTPDFVVSIGGKPFTVPGKYINYAPIDQSGEQCFGGIQPNTGIGFTIFGDIFLKAMFVVFDQSTGSPRLGFAQQ</sequence>
<evidence type="ECO:0000256" key="1">
    <source>
        <dbReference type="ARBA" id="ARBA00007447"/>
    </source>
</evidence>
<organism evidence="7 8">
    <name type="scientific">Zasmidium cellare</name>
    <name type="common">Wine cellar mold</name>
    <name type="synonym">Racodium cellare</name>
    <dbReference type="NCBI Taxonomy" id="395010"/>
    <lineage>
        <taxon>Eukaryota</taxon>
        <taxon>Fungi</taxon>
        <taxon>Dikarya</taxon>
        <taxon>Ascomycota</taxon>
        <taxon>Pezizomycotina</taxon>
        <taxon>Dothideomycetes</taxon>
        <taxon>Dothideomycetidae</taxon>
        <taxon>Mycosphaerellales</taxon>
        <taxon>Mycosphaerellaceae</taxon>
        <taxon>Zasmidium</taxon>
    </lineage>
</organism>
<keyword evidence="3 5" id="KW-0064">Aspartyl protease</keyword>
<dbReference type="PROSITE" id="PS00141">
    <property type="entry name" value="ASP_PROTEASE"/>
    <property type="match status" value="1"/>
</dbReference>